<accession>A0A8K0W583</accession>
<evidence type="ECO:0000313" key="2">
    <source>
        <dbReference type="Proteomes" id="UP000813461"/>
    </source>
</evidence>
<comment type="caution">
    <text evidence="1">The sequence shown here is derived from an EMBL/GenBank/DDBJ whole genome shotgun (WGS) entry which is preliminary data.</text>
</comment>
<evidence type="ECO:0000313" key="1">
    <source>
        <dbReference type="EMBL" id="KAH7095648.1"/>
    </source>
</evidence>
<name>A0A8K0W583_9PLEO</name>
<sequence length="162" mass="18739">MPGTGYNVYKVQYPLGLQDPMMGNETRYHTVLCVETDAEERGQVFHVTGDLVSGMRYERRDVDPSQTYHAMTYLGRIRSEDYPERLEQVLQTVPPPLRQRAFNPKTMTTEQIKPDGSFYSANEPKPSYIKCTEWIEQRAIPALYQHQLLHSDLDRASQLALE</sequence>
<dbReference type="OrthoDB" id="4135672at2759"/>
<dbReference type="AlphaFoldDB" id="A0A8K0W583"/>
<proteinExistence type="predicted"/>
<keyword evidence="2" id="KW-1185">Reference proteome</keyword>
<gene>
    <name evidence="1" type="ORF">FB567DRAFT_35326</name>
</gene>
<reference evidence="1" key="1">
    <citation type="journal article" date="2021" name="Nat. Commun.">
        <title>Genetic determinants of endophytism in the Arabidopsis root mycobiome.</title>
        <authorList>
            <person name="Mesny F."/>
            <person name="Miyauchi S."/>
            <person name="Thiergart T."/>
            <person name="Pickel B."/>
            <person name="Atanasova L."/>
            <person name="Karlsson M."/>
            <person name="Huettel B."/>
            <person name="Barry K.W."/>
            <person name="Haridas S."/>
            <person name="Chen C."/>
            <person name="Bauer D."/>
            <person name="Andreopoulos W."/>
            <person name="Pangilinan J."/>
            <person name="LaButti K."/>
            <person name="Riley R."/>
            <person name="Lipzen A."/>
            <person name="Clum A."/>
            <person name="Drula E."/>
            <person name="Henrissat B."/>
            <person name="Kohler A."/>
            <person name="Grigoriev I.V."/>
            <person name="Martin F.M."/>
            <person name="Hacquard S."/>
        </authorList>
    </citation>
    <scope>NUCLEOTIDE SEQUENCE</scope>
    <source>
        <strain evidence="1">MPI-SDFR-AT-0120</strain>
    </source>
</reference>
<dbReference type="Proteomes" id="UP000813461">
    <property type="component" value="Unassembled WGS sequence"/>
</dbReference>
<dbReference type="InterPro" id="IPR046670">
    <property type="entry name" value="DUF6540"/>
</dbReference>
<dbReference type="Pfam" id="PF20174">
    <property type="entry name" value="DUF6540"/>
    <property type="match status" value="1"/>
</dbReference>
<dbReference type="EMBL" id="JAGMVJ010000001">
    <property type="protein sequence ID" value="KAH7095648.1"/>
    <property type="molecule type" value="Genomic_DNA"/>
</dbReference>
<protein>
    <submittedName>
        <fullName evidence="1">Uncharacterized protein</fullName>
    </submittedName>
</protein>
<organism evidence="1 2">
    <name type="scientific">Paraphoma chrysanthemicola</name>
    <dbReference type="NCBI Taxonomy" id="798071"/>
    <lineage>
        <taxon>Eukaryota</taxon>
        <taxon>Fungi</taxon>
        <taxon>Dikarya</taxon>
        <taxon>Ascomycota</taxon>
        <taxon>Pezizomycotina</taxon>
        <taxon>Dothideomycetes</taxon>
        <taxon>Pleosporomycetidae</taxon>
        <taxon>Pleosporales</taxon>
        <taxon>Pleosporineae</taxon>
        <taxon>Phaeosphaeriaceae</taxon>
        <taxon>Paraphoma</taxon>
    </lineage>
</organism>